<organism evidence="1 2">
    <name type="scientific">Cryptomeria japonica</name>
    <name type="common">Japanese cedar</name>
    <name type="synonym">Cupressus japonica</name>
    <dbReference type="NCBI Taxonomy" id="3369"/>
    <lineage>
        <taxon>Eukaryota</taxon>
        <taxon>Viridiplantae</taxon>
        <taxon>Streptophyta</taxon>
        <taxon>Embryophyta</taxon>
        <taxon>Tracheophyta</taxon>
        <taxon>Spermatophyta</taxon>
        <taxon>Pinopsida</taxon>
        <taxon>Pinidae</taxon>
        <taxon>Conifers II</taxon>
        <taxon>Cupressales</taxon>
        <taxon>Cupressaceae</taxon>
        <taxon>Cryptomeria</taxon>
    </lineage>
</organism>
<gene>
    <name evidence="1" type="ORF">SUGI_1498100</name>
</gene>
<sequence>MGMPAGSCMSGHVHVRLCEKGEMALLYPTLVSDGVCSFSSRGVCQYDLNEVRSFASDIRSASLCASPFAHFTIDQIYPI</sequence>
<protein>
    <submittedName>
        <fullName evidence="1">Uncharacterized protein</fullName>
    </submittedName>
</protein>
<evidence type="ECO:0000313" key="2">
    <source>
        <dbReference type="Proteomes" id="UP001234787"/>
    </source>
</evidence>
<comment type="caution">
    <text evidence="1">The sequence shown here is derived from an EMBL/GenBank/DDBJ whole genome shotgun (WGS) entry which is preliminary data.</text>
</comment>
<evidence type="ECO:0000313" key="1">
    <source>
        <dbReference type="EMBL" id="GLJ59230.1"/>
    </source>
</evidence>
<dbReference type="Proteomes" id="UP001234787">
    <property type="component" value="Unassembled WGS sequence"/>
</dbReference>
<keyword evidence="2" id="KW-1185">Reference proteome</keyword>
<name>A0AAD3RRR6_CRYJA</name>
<reference evidence="1" key="1">
    <citation type="submission" date="2022-12" db="EMBL/GenBank/DDBJ databases">
        <title>Chromosome-Level Genome Assembly of Japanese Cedar (Cryptomeriajaponica D. Don).</title>
        <authorList>
            <person name="Fujino T."/>
            <person name="Yamaguchi K."/>
            <person name="Yokoyama T."/>
            <person name="Hamanaka T."/>
            <person name="Harazono Y."/>
            <person name="Kamada H."/>
            <person name="Kobayashi W."/>
            <person name="Ujino-Ihara T."/>
            <person name="Uchiyama K."/>
            <person name="Matsumoto A."/>
            <person name="Izuno A."/>
            <person name="Tsumura Y."/>
            <person name="Toyoda A."/>
            <person name="Shigenobu S."/>
            <person name="Moriguchi Y."/>
            <person name="Ueno S."/>
            <person name="Kasahara M."/>
        </authorList>
    </citation>
    <scope>NUCLEOTIDE SEQUENCE</scope>
</reference>
<accession>A0AAD3RRR6</accession>
<dbReference type="EMBL" id="BSEH01000761">
    <property type="protein sequence ID" value="GLJ59230.1"/>
    <property type="molecule type" value="Genomic_DNA"/>
</dbReference>
<dbReference type="AlphaFoldDB" id="A0AAD3RRR6"/>
<proteinExistence type="predicted"/>